<dbReference type="Proteomes" id="UP000004374">
    <property type="component" value="Unassembled WGS sequence"/>
</dbReference>
<evidence type="ECO:0000313" key="1">
    <source>
        <dbReference type="EMBL" id="GAB58285.1"/>
    </source>
</evidence>
<dbReference type="STRING" id="562729.RNAN_1256"/>
<reference evidence="1 2" key="1">
    <citation type="journal article" date="2012" name="J. Bacteriol.">
        <title>Genome Sequence of the Protease-Producing Bacterium Rheinheimera nanhaiensis E407-8T, Isolated from Deep-Sea Sediment of the South China Sea.</title>
        <authorList>
            <person name="Zhang X.-Y."/>
            <person name="Zhang Y.-J."/>
            <person name="Qin Q.-L."/>
            <person name="Xie B.-B."/>
            <person name="Chen X.-L."/>
            <person name="Zhou B.-C."/>
            <person name="Zhang Y.-Z."/>
        </authorList>
    </citation>
    <scope>NUCLEOTIDE SEQUENCE [LARGE SCALE GENOMIC DNA]</scope>
    <source>
        <strain evidence="1 2">E407-8</strain>
    </source>
</reference>
<evidence type="ECO:0000313" key="2">
    <source>
        <dbReference type="Proteomes" id="UP000004374"/>
    </source>
</evidence>
<accession>I1DW57</accession>
<name>I1DW57_9GAMM</name>
<comment type="caution">
    <text evidence="1">The sequence shown here is derived from an EMBL/GenBank/DDBJ whole genome shotgun (WGS) entry which is preliminary data.</text>
</comment>
<keyword evidence="2" id="KW-1185">Reference proteome</keyword>
<proteinExistence type="predicted"/>
<organism evidence="1 2">
    <name type="scientific">Rheinheimera nanhaiensis E407-8</name>
    <dbReference type="NCBI Taxonomy" id="562729"/>
    <lineage>
        <taxon>Bacteria</taxon>
        <taxon>Pseudomonadati</taxon>
        <taxon>Pseudomonadota</taxon>
        <taxon>Gammaproteobacteria</taxon>
        <taxon>Chromatiales</taxon>
        <taxon>Chromatiaceae</taxon>
        <taxon>Rheinheimera</taxon>
    </lineage>
</organism>
<dbReference type="EMBL" id="BAFK01000005">
    <property type="protein sequence ID" value="GAB58285.1"/>
    <property type="molecule type" value="Genomic_DNA"/>
</dbReference>
<protein>
    <submittedName>
        <fullName evidence="1">Uncharacterized protein</fullName>
    </submittedName>
</protein>
<dbReference type="AlphaFoldDB" id="I1DW57"/>
<gene>
    <name evidence="1" type="ORF">RNAN_1256</name>
</gene>
<sequence>MYLLGLHQTIDGELRLRQRVLAVGLIGFIDAGCAHQVLTQRIAAGLVGRTGYTAAL</sequence>